<comment type="caution">
    <text evidence="1">The sequence shown here is derived from an EMBL/GenBank/DDBJ whole genome shotgun (WGS) entry which is preliminary data.</text>
</comment>
<dbReference type="CDD" id="cd19958">
    <property type="entry name" value="pyocin_knob"/>
    <property type="match status" value="1"/>
</dbReference>
<evidence type="ECO:0000313" key="2">
    <source>
        <dbReference type="EMBL" id="MQW38301.1"/>
    </source>
</evidence>
<reference evidence="1 3" key="1">
    <citation type="journal article" date="2013" name="Genome Biol.">
        <title>Comparative genomics of the core and accessory genomes of 48 Sinorhizobium strains comprising five genospecies.</title>
        <authorList>
            <person name="Sugawara M."/>
            <person name="Epstein B."/>
            <person name="Badgley B.D."/>
            <person name="Unno T."/>
            <person name="Xu L."/>
            <person name="Reese J."/>
            <person name="Gyaneshwar P."/>
            <person name="Denny R."/>
            <person name="Mudge J."/>
            <person name="Bharti A.K."/>
            <person name="Farmer A.D."/>
            <person name="May G.D."/>
            <person name="Woodward J.E."/>
            <person name="Medigue C."/>
            <person name="Vallenet D."/>
            <person name="Lajus A."/>
            <person name="Rouy Z."/>
            <person name="Martinez-Vaz B."/>
            <person name="Tiffin P."/>
            <person name="Young N.D."/>
            <person name="Sadowsky M.J."/>
        </authorList>
    </citation>
    <scope>NUCLEOTIDE SEQUENCE [LARGE SCALE GENOMIC DNA]</scope>
    <source>
        <strain evidence="1 3">N6B1</strain>
    </source>
</reference>
<dbReference type="RefSeq" id="WP_014529624.1">
    <property type="nucleotide sequence ID" value="NZ_CP021793.1"/>
</dbReference>
<accession>A0AAW9TQP7</accession>
<evidence type="ECO:0000313" key="1">
    <source>
        <dbReference type="EMBL" id="MQW34941.1"/>
    </source>
</evidence>
<dbReference type="EMBL" id="WISR01000296">
    <property type="protein sequence ID" value="MQW38301.1"/>
    <property type="molecule type" value="Genomic_DNA"/>
</dbReference>
<gene>
    <name evidence="1" type="ORF">GHK53_19650</name>
    <name evidence="2" type="ORF">GHK53_37630</name>
</gene>
<dbReference type="AlphaFoldDB" id="A0AAW9TQP7"/>
<evidence type="ECO:0000313" key="3">
    <source>
        <dbReference type="Proteomes" id="UP000429484"/>
    </source>
</evidence>
<reference evidence="1" key="2">
    <citation type="submission" date="2019-10" db="EMBL/GenBank/DDBJ databases">
        <authorList>
            <person name="Sugawara M."/>
            <person name="Epstein B."/>
            <person name="Badgley B."/>
            <person name="Unno T."/>
            <person name="Xu L."/>
            <person name="Reese J."/>
            <person name="Gyaneshwar P."/>
            <person name="Denny R."/>
            <person name="Mudege J."/>
            <person name="Bharti A."/>
            <person name="Farmer A."/>
            <person name="May G."/>
            <person name="Woodward J."/>
            <person name="Medigue C."/>
            <person name="Vallenet D."/>
            <person name="Lajus A."/>
            <person name="Rouy Z."/>
            <person name="Martinez-Vaz B."/>
            <person name="Tiffin P."/>
            <person name="Young N."/>
            <person name="Sadowsky M."/>
        </authorList>
    </citation>
    <scope>NUCLEOTIDE SEQUENCE</scope>
    <source>
        <strain evidence="1">N6B1</strain>
    </source>
</reference>
<name>A0AAW9TQP7_RHIML</name>
<dbReference type="Proteomes" id="UP000429484">
    <property type="component" value="Unassembled WGS sequence"/>
</dbReference>
<sequence>MTIPYVTGTVSVTAGSAVVTGSGTAWATALIAGGLFGLDSSNGNLVPILSVDSNTQLTLAKPWRGTTAAGQGYWIVRDTAYLQQQTVNAQALSTYIQRLDNAVLAALAGLTPAADKIAYFNGAATAVLADIKAKGRDIISAADMIGLLGKLGPVFGGTPPSPTGAGVGLSDGDFNTIMVPGVYSIAGTWSNGPAAYGASNIWTAILVMHGRNANNLMYQTLYHSSRGVWWRYSTDATGATWQPWNVIPREVVGLVGQASGIPTGAIIEPGSNANGEYVRFADGTQICWGTGTINVSTNLNNHFGSTSGASVTGNALISFPATFSNTSYSVSVFPTFRGFTVLGAYSKNGANAAVRMGVSGSTANDVPYEWSAFGRWF</sequence>
<organism evidence="1 3">
    <name type="scientific">Rhizobium meliloti</name>
    <name type="common">Ensifer meliloti</name>
    <name type="synonym">Sinorhizobium meliloti</name>
    <dbReference type="NCBI Taxonomy" id="382"/>
    <lineage>
        <taxon>Bacteria</taxon>
        <taxon>Pseudomonadati</taxon>
        <taxon>Pseudomonadota</taxon>
        <taxon>Alphaproteobacteria</taxon>
        <taxon>Hyphomicrobiales</taxon>
        <taxon>Rhizobiaceae</taxon>
        <taxon>Sinorhizobium/Ensifer group</taxon>
        <taxon>Sinorhizobium</taxon>
    </lineage>
</organism>
<dbReference type="EMBL" id="WISR01000162">
    <property type="protein sequence ID" value="MQW34941.1"/>
    <property type="molecule type" value="Genomic_DNA"/>
</dbReference>
<protein>
    <submittedName>
        <fullName evidence="1">Phage tail protein</fullName>
    </submittedName>
</protein>
<proteinExistence type="predicted"/>